<dbReference type="InterPro" id="IPR029016">
    <property type="entry name" value="GAF-like_dom_sf"/>
</dbReference>
<dbReference type="SMART" id="SM00091">
    <property type="entry name" value="PAS"/>
    <property type="match status" value="2"/>
</dbReference>
<dbReference type="InterPro" id="IPR013767">
    <property type="entry name" value="PAS_fold"/>
</dbReference>
<dbReference type="KEGG" id="tmz:Tmz1t_2654"/>
<dbReference type="InterPro" id="IPR052155">
    <property type="entry name" value="Biofilm_reg_signaling"/>
</dbReference>
<evidence type="ECO:0000313" key="6">
    <source>
        <dbReference type="EMBL" id="ACR01256.1"/>
    </source>
</evidence>
<protein>
    <submittedName>
        <fullName evidence="6">Diguanylate cyclase/phosphodiesterase with PAS/PAC and GAF sensor(S)</fullName>
    </submittedName>
</protein>
<dbReference type="InterPro" id="IPR029787">
    <property type="entry name" value="Nucleotide_cyclase"/>
</dbReference>
<dbReference type="PROSITE" id="PS50112">
    <property type="entry name" value="PAS"/>
    <property type="match status" value="2"/>
</dbReference>
<dbReference type="InterPro" id="IPR043128">
    <property type="entry name" value="Rev_trsase/Diguanyl_cyclase"/>
</dbReference>
<dbReference type="CDD" id="cd01948">
    <property type="entry name" value="EAL"/>
    <property type="match status" value="1"/>
</dbReference>
<evidence type="ECO:0000313" key="7">
    <source>
        <dbReference type="Proteomes" id="UP000002186"/>
    </source>
</evidence>
<evidence type="ECO:0000259" key="2">
    <source>
        <dbReference type="PROSITE" id="PS50112"/>
    </source>
</evidence>
<dbReference type="STRING" id="85643.Tmz1t_2654"/>
<dbReference type="Gene3D" id="3.30.450.40">
    <property type="match status" value="3"/>
</dbReference>
<dbReference type="GO" id="GO:0006355">
    <property type="term" value="P:regulation of DNA-templated transcription"/>
    <property type="evidence" value="ECO:0007669"/>
    <property type="project" value="InterPro"/>
</dbReference>
<dbReference type="eggNOG" id="COG5001">
    <property type="taxonomic scope" value="Bacteria"/>
</dbReference>
<keyword evidence="7" id="KW-1185">Reference proteome</keyword>
<name>C4KA30_THASP</name>
<feature type="domain" description="PAS" evidence="2">
    <location>
        <begin position="686"/>
        <end position="756"/>
    </location>
</feature>
<dbReference type="Pfam" id="PF00563">
    <property type="entry name" value="EAL"/>
    <property type="match status" value="1"/>
</dbReference>
<dbReference type="PROSITE" id="PS50887">
    <property type="entry name" value="GGDEF"/>
    <property type="match status" value="1"/>
</dbReference>
<dbReference type="InterPro" id="IPR035965">
    <property type="entry name" value="PAS-like_dom_sf"/>
</dbReference>
<gene>
    <name evidence="6" type="ordered locus">Tmz1t_2654</name>
</gene>
<feature type="domain" description="PAC" evidence="3">
    <location>
        <begin position="301"/>
        <end position="353"/>
    </location>
</feature>
<dbReference type="PROSITE" id="PS50883">
    <property type="entry name" value="EAL"/>
    <property type="match status" value="1"/>
</dbReference>
<dbReference type="Gene3D" id="3.30.70.270">
    <property type="match status" value="1"/>
</dbReference>
<dbReference type="InterPro" id="IPR013655">
    <property type="entry name" value="PAS_fold_3"/>
</dbReference>
<keyword evidence="1" id="KW-0175">Coiled coil</keyword>
<dbReference type="SMART" id="SM00267">
    <property type="entry name" value="GGDEF"/>
    <property type="match status" value="1"/>
</dbReference>
<evidence type="ECO:0000256" key="1">
    <source>
        <dbReference type="SAM" id="Coils"/>
    </source>
</evidence>
<dbReference type="GO" id="GO:0003824">
    <property type="term" value="F:catalytic activity"/>
    <property type="evidence" value="ECO:0007669"/>
    <property type="project" value="UniProtKB-ARBA"/>
</dbReference>
<feature type="domain" description="GGDEF" evidence="5">
    <location>
        <begin position="844"/>
        <end position="978"/>
    </location>
</feature>
<dbReference type="FunFam" id="3.30.70.270:FF:000001">
    <property type="entry name" value="Diguanylate cyclase domain protein"/>
    <property type="match status" value="1"/>
</dbReference>
<dbReference type="SUPFAM" id="SSF55785">
    <property type="entry name" value="PYP-like sensor domain (PAS domain)"/>
    <property type="match status" value="2"/>
</dbReference>
<dbReference type="eggNOG" id="COG2203">
    <property type="taxonomic scope" value="Bacteria"/>
</dbReference>
<dbReference type="SMART" id="SM00052">
    <property type="entry name" value="EAL"/>
    <property type="match status" value="1"/>
</dbReference>
<dbReference type="eggNOG" id="COG2202">
    <property type="taxonomic scope" value="Bacteria"/>
</dbReference>
<dbReference type="Pfam" id="PF00989">
    <property type="entry name" value="PAS"/>
    <property type="match status" value="1"/>
</dbReference>
<dbReference type="Gene3D" id="3.20.20.450">
    <property type="entry name" value="EAL domain"/>
    <property type="match status" value="1"/>
</dbReference>
<dbReference type="SUPFAM" id="SSF55073">
    <property type="entry name" value="Nucleotide cyclase"/>
    <property type="match status" value="1"/>
</dbReference>
<feature type="coiled-coil region" evidence="1">
    <location>
        <begin position="211"/>
        <end position="238"/>
    </location>
</feature>
<dbReference type="InterPro" id="IPR000700">
    <property type="entry name" value="PAS-assoc_C"/>
</dbReference>
<dbReference type="SUPFAM" id="SSF55781">
    <property type="entry name" value="GAF domain-like"/>
    <property type="match status" value="3"/>
</dbReference>
<dbReference type="PROSITE" id="PS50113">
    <property type="entry name" value="PAC"/>
    <property type="match status" value="2"/>
</dbReference>
<dbReference type="InterPro" id="IPR000014">
    <property type="entry name" value="PAS"/>
</dbReference>
<dbReference type="PANTHER" id="PTHR44757:SF2">
    <property type="entry name" value="BIOFILM ARCHITECTURE MAINTENANCE PROTEIN MBAA"/>
    <property type="match status" value="1"/>
</dbReference>
<dbReference type="NCBIfam" id="TIGR00254">
    <property type="entry name" value="GGDEF"/>
    <property type="match status" value="1"/>
</dbReference>
<reference evidence="7" key="1">
    <citation type="submission" date="2009-05" db="EMBL/GenBank/DDBJ databases">
        <title>Complete sequence of chromosome of Thauera sp. MZ1T.</title>
        <authorList>
            <consortium name="US DOE Joint Genome Institute"/>
            <person name="Lucas S."/>
            <person name="Copeland A."/>
            <person name="Lapidus A."/>
            <person name="Glavina del Rio T."/>
            <person name="Dalin E."/>
            <person name="Tice H."/>
            <person name="Bruce D."/>
            <person name="Goodwin L."/>
            <person name="Pitluck S."/>
            <person name="Sims D."/>
            <person name="Brettin T."/>
            <person name="Detter J.C."/>
            <person name="Han C."/>
            <person name="Larimer F."/>
            <person name="Land M."/>
            <person name="Hauser L."/>
            <person name="Kyrpides N."/>
            <person name="Mikhailova N."/>
            <person name="Sayler G.S."/>
        </authorList>
    </citation>
    <scope>NUCLEOTIDE SEQUENCE [LARGE SCALE GENOMIC DNA]</scope>
    <source>
        <strain evidence="7">MZ1T</strain>
    </source>
</reference>
<dbReference type="SUPFAM" id="SSF141868">
    <property type="entry name" value="EAL domain-like"/>
    <property type="match status" value="1"/>
</dbReference>
<reference evidence="6 7" key="2">
    <citation type="journal article" date="2012" name="Stand. Genomic Sci.">
        <title>Complete genome sequence of Thauera aminoaromatica strain MZ1T.</title>
        <authorList>
            <person name="Jiang K."/>
            <person name="Sanseverino J."/>
            <person name="Chauhan A."/>
            <person name="Lucas S."/>
            <person name="Copeland A."/>
            <person name="Lapidus A."/>
            <person name="Del Rio T.G."/>
            <person name="Dalin E."/>
            <person name="Tice H."/>
            <person name="Bruce D."/>
            <person name="Goodwin L."/>
            <person name="Pitluck S."/>
            <person name="Sims D."/>
            <person name="Brettin T."/>
            <person name="Detter J.C."/>
            <person name="Han C."/>
            <person name="Chang Y.J."/>
            <person name="Larimer F."/>
            <person name="Land M."/>
            <person name="Hauser L."/>
            <person name="Kyrpides N.C."/>
            <person name="Mikhailova N."/>
            <person name="Moser S."/>
            <person name="Jegier P."/>
            <person name="Close D."/>
            <person name="Debruyn J.M."/>
            <person name="Wang Y."/>
            <person name="Layton A.C."/>
            <person name="Allen M.S."/>
            <person name="Sayler G.S."/>
        </authorList>
    </citation>
    <scope>NUCLEOTIDE SEQUENCE [LARGE SCALE GENOMIC DNA]</scope>
    <source>
        <strain evidence="6 7">MZ1T</strain>
    </source>
</reference>
<dbReference type="EMBL" id="CP001281">
    <property type="protein sequence ID" value="ACR01256.1"/>
    <property type="molecule type" value="Genomic_DNA"/>
</dbReference>
<dbReference type="InterPro" id="IPR001633">
    <property type="entry name" value="EAL_dom"/>
</dbReference>
<evidence type="ECO:0000259" key="5">
    <source>
        <dbReference type="PROSITE" id="PS50887"/>
    </source>
</evidence>
<dbReference type="InterPro" id="IPR000160">
    <property type="entry name" value="GGDEF_dom"/>
</dbReference>
<dbReference type="Pfam" id="PF00990">
    <property type="entry name" value="GGDEF"/>
    <property type="match status" value="1"/>
</dbReference>
<dbReference type="AlphaFoldDB" id="C4KA30"/>
<evidence type="ECO:0000259" key="4">
    <source>
        <dbReference type="PROSITE" id="PS50883"/>
    </source>
</evidence>
<dbReference type="Pfam" id="PF01590">
    <property type="entry name" value="GAF"/>
    <property type="match status" value="2"/>
</dbReference>
<dbReference type="FunFam" id="3.30.450.20:FF:000099">
    <property type="entry name" value="Sensory box sensor histidine kinase"/>
    <property type="match status" value="1"/>
</dbReference>
<dbReference type="InterPro" id="IPR003018">
    <property type="entry name" value="GAF"/>
</dbReference>
<proteinExistence type="predicted"/>
<dbReference type="InterPro" id="IPR001610">
    <property type="entry name" value="PAC"/>
</dbReference>
<dbReference type="Pfam" id="PF13185">
    <property type="entry name" value="GAF_2"/>
    <property type="match status" value="1"/>
</dbReference>
<sequence length="1251" mass="136947">MSGLRIESSVEVPARAGHGDVPPAPPPASVALADLERRVARQAQMLSVLSTLQRGMLVGRSSADTFSAMLDQLVALTGSEYGFIGEVLHDEAGESFLRMHGLSDISWSPESRALFERMRTGGFEFHNLDTLFGSVVRTATPVICNAPAGDPRGAGVPPGHPELRAFLGLPLFHGGQLIGMVGLANAAQGYDHALIVELEPMLVTCASMIIALRTEQDRKAARRALEESERHFRELANSKSALIWTSDADGGCNYFNDTWLQFTGRTLEQSQGTGWVADVHADDLEGCLDAWQRAFARRESFRMEYRLRHAAGGYRWISDEGNPRRDADGAFVGYIGYCYDITERKRGDLALDALAARYARLSGEGFYEAVCRHIVEALDLDIAFVGQLCADGAHIEVRAGWGEGAAIGPFRYALADSPCDGTIGLGACIYPRGVHARFPRDRELVRMGIEAYAGMPLFDRDGGVLGLIVALRRRPFDDEAAVRTLLEIFDDRVAAELARERAERVLNGRIAFERLVGRISSDLILASPAELDLHLHRALGELGRFAEADRAYVFQVSEDGSLLDNTHEWCAEGVEPQIHKLQGLPFDDSLLFLRTIKQLGIVDYPSVAALPSEAEADRVLLGAQSIRSVLGVPMVVDGQVRGVIGLDAVRSERTWTDEDKTLMTLVGNAFSGVIERKRAHDGLQASEARYRSVVESVREVIFQLDGRGRWTFLNKAWADITGYALADSLGRHFLAHVHADHRDQHGEMIEQVLAGELESCTHAARYRCAGGGFRWLEMSARRAFDAQGRPAGLSGTLTDITQQKEHESRLEYIAHYDALTGLPNRVLLSDRMQRGMAQARRRGQQLALAYIDLDGFKAINDTLGHQAGDQLLAVVAARMKAALREGDSISRLGGDEFVALLLDLPDVEACELLVRRLLGAVSQAVQLAGQEVKVSASIGLTLYPQAEEVDADQLLRQADLAMYQAKLAGKNRYHLFDTAHDRSQRGRHQTLAAIRGALRTGEFRLLYQPKVNMRSGAVVGAEALIRWRHPRQGELEPGGFLPVVADHPLAVEIGDWVIEQALAQVAAWQHAGLFLPVSVNVGARHLQAADFMPRLQAALARHPDLGPGALELEVLETSALESIAQVTRIVEACARIGVSFALDDFGTGYSSLAYLKRLPAARLKIDQLFVRGMVEDAEDLAILKAIMGLADAFKREVIAEGVEEVEHGSLLLQLGCEVAQGYGIARPMPAEEIPAWVANWSPPSAWRQARA</sequence>
<accession>C4KA30</accession>
<dbReference type="Pfam" id="PF08447">
    <property type="entry name" value="PAS_3"/>
    <property type="match status" value="1"/>
</dbReference>
<dbReference type="Proteomes" id="UP000002186">
    <property type="component" value="Chromosome"/>
</dbReference>
<dbReference type="CDD" id="cd01949">
    <property type="entry name" value="GGDEF"/>
    <property type="match status" value="1"/>
</dbReference>
<evidence type="ECO:0000259" key="3">
    <source>
        <dbReference type="PROSITE" id="PS50113"/>
    </source>
</evidence>
<dbReference type="NCBIfam" id="TIGR00229">
    <property type="entry name" value="sensory_box"/>
    <property type="match status" value="2"/>
</dbReference>
<dbReference type="CDD" id="cd00130">
    <property type="entry name" value="PAS"/>
    <property type="match status" value="2"/>
</dbReference>
<dbReference type="SMART" id="SM00065">
    <property type="entry name" value="GAF"/>
    <property type="match status" value="3"/>
</dbReference>
<dbReference type="SMART" id="SM00086">
    <property type="entry name" value="PAC"/>
    <property type="match status" value="2"/>
</dbReference>
<dbReference type="RefSeq" id="WP_012585593.1">
    <property type="nucleotide sequence ID" value="NC_011662.2"/>
</dbReference>
<feature type="domain" description="EAL" evidence="4">
    <location>
        <begin position="987"/>
        <end position="1241"/>
    </location>
</feature>
<feature type="domain" description="PAS" evidence="2">
    <location>
        <begin position="228"/>
        <end position="298"/>
    </location>
</feature>
<dbReference type="HOGENOM" id="CLU_265732_0_0_4"/>
<dbReference type="Gene3D" id="3.30.450.20">
    <property type="entry name" value="PAS domain"/>
    <property type="match status" value="2"/>
</dbReference>
<dbReference type="PANTHER" id="PTHR44757">
    <property type="entry name" value="DIGUANYLATE CYCLASE DGCP"/>
    <property type="match status" value="1"/>
</dbReference>
<dbReference type="InterPro" id="IPR035919">
    <property type="entry name" value="EAL_sf"/>
</dbReference>
<organism evidence="6 7">
    <name type="scientific">Thauera aminoaromatica</name>
    <dbReference type="NCBI Taxonomy" id="164330"/>
    <lineage>
        <taxon>Bacteria</taxon>
        <taxon>Pseudomonadati</taxon>
        <taxon>Pseudomonadota</taxon>
        <taxon>Betaproteobacteria</taxon>
        <taxon>Rhodocyclales</taxon>
        <taxon>Zoogloeaceae</taxon>
        <taxon>Thauera</taxon>
    </lineage>
</organism>
<feature type="domain" description="PAC" evidence="3">
    <location>
        <begin position="760"/>
        <end position="812"/>
    </location>
</feature>